<dbReference type="Proteomes" id="UP000182192">
    <property type="component" value="Unassembled WGS sequence"/>
</dbReference>
<dbReference type="PANTHER" id="PTHR37826">
    <property type="entry name" value="FLOTILLIN BAND_7_5 DOMAIN PROTEIN"/>
    <property type="match status" value="1"/>
</dbReference>
<evidence type="ECO:0000259" key="2">
    <source>
        <dbReference type="Pfam" id="PF14237"/>
    </source>
</evidence>
<dbReference type="InterPro" id="IPR025640">
    <property type="entry name" value="GYF_2"/>
</dbReference>
<dbReference type="PANTHER" id="PTHR37826:SF2">
    <property type="entry name" value="ZINC-RIBBON DOMAIN-CONTAINING PROTEIN"/>
    <property type="match status" value="1"/>
</dbReference>
<gene>
    <name evidence="3" type="ORF">SAMN02910406_03395</name>
</gene>
<dbReference type="Pfam" id="PF13421">
    <property type="entry name" value="Band_7_1"/>
    <property type="match status" value="1"/>
</dbReference>
<accession>A0A1I1QM91</accession>
<keyword evidence="3" id="KW-0645">Protease</keyword>
<evidence type="ECO:0000259" key="1">
    <source>
        <dbReference type="Pfam" id="PF13421"/>
    </source>
</evidence>
<dbReference type="GO" id="GO:0008233">
    <property type="term" value="F:peptidase activity"/>
    <property type="evidence" value="ECO:0007669"/>
    <property type="project" value="UniProtKB-KW"/>
</dbReference>
<protein>
    <submittedName>
        <fullName evidence="3">Membrane protease subunit, stomatin/prohibitin family, contains C-terminal Zn-ribbon domain</fullName>
    </submittedName>
</protein>
<evidence type="ECO:0000313" key="3">
    <source>
        <dbReference type="EMBL" id="SFD20968.1"/>
    </source>
</evidence>
<sequence length="443" mass="49369">MGIFNKNEGGLMDVIRCDEQDYLIWKWSPGGSAGTSRKENAIRKGSRISVKSGSVAVFVYNQGNGIEQEYLYGPVETKLDTLNLPILSNLISLLYNGSAPYRAEVYFINLATIIQIKFAVPFFDMFDPRYPEFGVPVAVRGSFNFHIPAGENGYKHFIELHRLDDFNIERFSDQIKNSVISRVKSFVINTPAKYGVSLLQIEGLVGKIRDEVFNELQPIFNAEYGVSMSSFEINSIELDKTSDGYSDLMYITREQIAAKVQAKTDVDIQNMRDSQRINAEHYEDTLRRQREEDQYARHMNTQSNNFAAHQVNRQADIAYATADSIGNMASFGGGSADPMGMMAGMMMGEAMSQNMANAMNNVMNAQSMNGAVPPPIPNARYHIVINGQDAGEFDLQAISQMISDGQINSHTLVWKQGMANWVEAGTVFELQGMFNNTGVPSIP</sequence>
<evidence type="ECO:0000313" key="4">
    <source>
        <dbReference type="Proteomes" id="UP000182192"/>
    </source>
</evidence>
<feature type="domain" description="SPFH" evidence="1">
    <location>
        <begin position="37"/>
        <end position="239"/>
    </location>
</feature>
<organism evidence="3 4">
    <name type="scientific">Ruminococcus albus</name>
    <dbReference type="NCBI Taxonomy" id="1264"/>
    <lineage>
        <taxon>Bacteria</taxon>
        <taxon>Bacillati</taxon>
        <taxon>Bacillota</taxon>
        <taxon>Clostridia</taxon>
        <taxon>Eubacteriales</taxon>
        <taxon>Oscillospiraceae</taxon>
        <taxon>Ruminococcus</taxon>
    </lineage>
</organism>
<dbReference type="GO" id="GO:0006508">
    <property type="term" value="P:proteolysis"/>
    <property type="evidence" value="ECO:0007669"/>
    <property type="project" value="UniProtKB-KW"/>
</dbReference>
<feature type="domain" description="GYF" evidence="2">
    <location>
        <begin position="381"/>
        <end position="430"/>
    </location>
</feature>
<dbReference type="AlphaFoldDB" id="A0A1I1QM91"/>
<reference evidence="3 4" key="1">
    <citation type="submission" date="2016-10" db="EMBL/GenBank/DDBJ databases">
        <authorList>
            <person name="de Groot N.N."/>
        </authorList>
    </citation>
    <scope>NUCLEOTIDE SEQUENCE [LARGE SCALE GENOMIC DNA]</scope>
    <source>
        <strain evidence="3 4">AR67</strain>
    </source>
</reference>
<keyword evidence="3" id="KW-0378">Hydrolase</keyword>
<name>A0A1I1QM91_RUMAL</name>
<dbReference type="CDD" id="cd03408">
    <property type="entry name" value="SPFH_like_u1"/>
    <property type="match status" value="1"/>
</dbReference>
<proteinExistence type="predicted"/>
<dbReference type="RefSeq" id="WP_074963172.1">
    <property type="nucleotide sequence ID" value="NZ_FOKQ01000047.1"/>
</dbReference>
<dbReference type="EMBL" id="FOKQ01000047">
    <property type="protein sequence ID" value="SFD20968.1"/>
    <property type="molecule type" value="Genomic_DNA"/>
</dbReference>
<dbReference type="InterPro" id="IPR033880">
    <property type="entry name" value="SPFH_YdjI"/>
</dbReference>
<dbReference type="Pfam" id="PF14237">
    <property type="entry name" value="GYF_2"/>
    <property type="match status" value="1"/>
</dbReference>